<evidence type="ECO:0008006" key="3">
    <source>
        <dbReference type="Google" id="ProtNLM"/>
    </source>
</evidence>
<dbReference type="Gene3D" id="3.30.70.2940">
    <property type="match status" value="1"/>
</dbReference>
<comment type="caution">
    <text evidence="1">The sequence shown here is derived from an EMBL/GenBank/DDBJ whole genome shotgun (WGS) entry which is preliminary data.</text>
</comment>
<dbReference type="InterPro" id="IPR019117">
    <property type="entry name" value="CRISPR-assoc_protein_Cmr3"/>
</dbReference>
<name>A0A552DA25_MICAE</name>
<sequence length="388" mass="43480">MDWYTISPLDVLLFREAKPFSPGDGSWAASQFPPLPVTVFQALRSSLPHYGDNRADKRRDLEFIGPFLVNGDGTLWLPAPKDLLGIKPIARSEDMEEDASGWTRLVRLVGATEVKVGATEVNAWQFVCYPKDRLPPMVPPELTGEFVCGSPLPWIKASALLDYLDHRGELRKEDFHENPWDAQVLPHIHMEEGQRQVREAEGYFTEVAVRLRPGWQFVVGVGNNSPLPESFVVRLGGEGHRAIVSRAIPEALPSVLEELMARPVPERAAPGTFAYLLTPGLARVETGAKYGVYPTAWREHLRGCVSDRALLWGGVSSVRRKGRDAIAKDDPEFALVPQRAFVPPGTVYLFESLPPSLTHLLPDLDLDSPWRETFYRLNYGKLLWGQRK</sequence>
<protein>
    <recommendedName>
        <fullName evidence="3">CRISPR-associated protein</fullName>
    </recommendedName>
</protein>
<accession>A0A552DA25</accession>
<evidence type="ECO:0000313" key="2">
    <source>
        <dbReference type="Proteomes" id="UP000320551"/>
    </source>
</evidence>
<gene>
    <name evidence="1" type="ORF">EWV80_19965</name>
</gene>
<evidence type="ECO:0000313" key="1">
    <source>
        <dbReference type="EMBL" id="TRU19043.1"/>
    </source>
</evidence>
<organism evidence="1 2">
    <name type="scientific">Microcystis aeruginosa Ma_QC_B_20070730_S2</name>
    <dbReference type="NCBI Taxonomy" id="2486256"/>
    <lineage>
        <taxon>Bacteria</taxon>
        <taxon>Bacillati</taxon>
        <taxon>Cyanobacteriota</taxon>
        <taxon>Cyanophyceae</taxon>
        <taxon>Oscillatoriophycideae</taxon>
        <taxon>Chroococcales</taxon>
        <taxon>Microcystaceae</taxon>
        <taxon>Microcystis</taxon>
    </lineage>
</organism>
<dbReference type="Proteomes" id="UP000320551">
    <property type="component" value="Unassembled WGS sequence"/>
</dbReference>
<reference evidence="1 2" key="1">
    <citation type="submission" date="2019-01" db="EMBL/GenBank/DDBJ databases">
        <title>Coherence of Microcystis species and biogeography revealed through population genomics.</title>
        <authorList>
            <person name="Perez-Carrascal O.M."/>
            <person name="Terrat Y."/>
            <person name="Giani A."/>
            <person name="Fortin N."/>
            <person name="Tromas N."/>
            <person name="Shapiro B.J."/>
        </authorList>
    </citation>
    <scope>NUCLEOTIDE SEQUENCE [LARGE SCALE GENOMIC DNA]</scope>
    <source>
        <strain evidence="1">Ma_QC_B_20070730_S2</strain>
    </source>
</reference>
<dbReference type="Pfam" id="PF09700">
    <property type="entry name" value="Cas_Cmr3"/>
    <property type="match status" value="1"/>
</dbReference>
<dbReference type="EMBL" id="SFBK01000261">
    <property type="protein sequence ID" value="TRU19043.1"/>
    <property type="molecule type" value="Genomic_DNA"/>
</dbReference>
<dbReference type="AlphaFoldDB" id="A0A552DA25"/>
<proteinExistence type="predicted"/>